<organism evidence="6 7">
    <name type="scientific">Tautonia sociabilis</name>
    <dbReference type="NCBI Taxonomy" id="2080755"/>
    <lineage>
        <taxon>Bacteria</taxon>
        <taxon>Pseudomonadati</taxon>
        <taxon>Planctomycetota</taxon>
        <taxon>Planctomycetia</taxon>
        <taxon>Isosphaerales</taxon>
        <taxon>Isosphaeraceae</taxon>
        <taxon>Tautonia</taxon>
    </lineage>
</organism>
<evidence type="ECO:0000256" key="1">
    <source>
        <dbReference type="ARBA" id="ARBA00012528"/>
    </source>
</evidence>
<evidence type="ECO:0000256" key="2">
    <source>
        <dbReference type="ARBA" id="ARBA00034247"/>
    </source>
</evidence>
<dbReference type="SUPFAM" id="SSF55073">
    <property type="entry name" value="Nucleotide cyclase"/>
    <property type="match status" value="1"/>
</dbReference>
<dbReference type="CDD" id="cd01949">
    <property type="entry name" value="GGDEF"/>
    <property type="match status" value="1"/>
</dbReference>
<dbReference type="GO" id="GO:0043709">
    <property type="term" value="P:cell adhesion involved in single-species biofilm formation"/>
    <property type="evidence" value="ECO:0007669"/>
    <property type="project" value="TreeGrafter"/>
</dbReference>
<dbReference type="GO" id="GO:0052621">
    <property type="term" value="F:diguanylate cyclase activity"/>
    <property type="evidence" value="ECO:0007669"/>
    <property type="project" value="UniProtKB-EC"/>
</dbReference>
<dbReference type="RefSeq" id="WP_126725751.1">
    <property type="nucleotide sequence ID" value="NZ_RYZH01000022.1"/>
</dbReference>
<dbReference type="InterPro" id="IPR011006">
    <property type="entry name" value="CheY-like_superfamily"/>
</dbReference>
<dbReference type="InterPro" id="IPR000160">
    <property type="entry name" value="GGDEF_dom"/>
</dbReference>
<feature type="modified residue" description="4-aspartylphosphate" evidence="3">
    <location>
        <position position="52"/>
    </location>
</feature>
<keyword evidence="7" id="KW-1185">Reference proteome</keyword>
<dbReference type="PROSITE" id="PS50110">
    <property type="entry name" value="RESPONSE_REGULATORY"/>
    <property type="match status" value="1"/>
</dbReference>
<sequence length="331" mass="36998">MKLLLAEDDPYSSALIVDAVRRLRYEVVVVDDGLEAEHRLLEDRSIRLVISDWVMPGLDGLELCRRLREWAGPFYTYFILITARTGLDARLEGYRAGVDDFLTKPLHLDELLARVEIARRILEMQEGLVRRSLELEALKHELEERNARLADMAVTDALTGLRNRRHFHRLFESNFLMAAESGLPLTVILLDVDGFKRYNDTFGHPAGDEVLVAVAEELRRNVRDRDLIARYGGEEFVVLLPRAGAADGVALAERLRQCIAGRSWPVDPITASFGVATLTPASPTPSALLDQADRALYSSKQRGRNCVTHYRDLGPRPDRLPVIAAPAGGPG</sequence>
<feature type="domain" description="Response regulatory" evidence="4">
    <location>
        <begin position="2"/>
        <end position="119"/>
    </location>
</feature>
<dbReference type="AlphaFoldDB" id="A0A432MJK6"/>
<gene>
    <name evidence="6" type="ORF">TsocGM_12720</name>
</gene>
<dbReference type="Pfam" id="PF00072">
    <property type="entry name" value="Response_reg"/>
    <property type="match status" value="1"/>
</dbReference>
<dbReference type="InterPro" id="IPR050469">
    <property type="entry name" value="Diguanylate_Cyclase"/>
</dbReference>
<dbReference type="GO" id="GO:0000160">
    <property type="term" value="P:phosphorelay signal transduction system"/>
    <property type="evidence" value="ECO:0007669"/>
    <property type="project" value="InterPro"/>
</dbReference>
<keyword evidence="3" id="KW-0597">Phosphoprotein</keyword>
<dbReference type="EMBL" id="RYZH01000022">
    <property type="protein sequence ID" value="RUL87387.1"/>
    <property type="molecule type" value="Genomic_DNA"/>
</dbReference>
<feature type="domain" description="GGDEF" evidence="5">
    <location>
        <begin position="183"/>
        <end position="312"/>
    </location>
</feature>
<dbReference type="OrthoDB" id="244535at2"/>
<dbReference type="GO" id="GO:0005886">
    <property type="term" value="C:plasma membrane"/>
    <property type="evidence" value="ECO:0007669"/>
    <property type="project" value="TreeGrafter"/>
</dbReference>
<dbReference type="SMART" id="SM00448">
    <property type="entry name" value="REC"/>
    <property type="match status" value="1"/>
</dbReference>
<name>A0A432MJK6_9BACT</name>
<dbReference type="EC" id="2.7.7.65" evidence="1"/>
<dbReference type="Gene3D" id="3.40.50.2300">
    <property type="match status" value="1"/>
</dbReference>
<evidence type="ECO:0000256" key="3">
    <source>
        <dbReference type="PROSITE-ProRule" id="PRU00169"/>
    </source>
</evidence>
<dbReference type="NCBIfam" id="TIGR00254">
    <property type="entry name" value="GGDEF"/>
    <property type="match status" value="1"/>
</dbReference>
<dbReference type="Proteomes" id="UP000280296">
    <property type="component" value="Unassembled WGS sequence"/>
</dbReference>
<evidence type="ECO:0000313" key="7">
    <source>
        <dbReference type="Proteomes" id="UP000280296"/>
    </source>
</evidence>
<dbReference type="PANTHER" id="PTHR45138:SF9">
    <property type="entry name" value="DIGUANYLATE CYCLASE DGCM-RELATED"/>
    <property type="match status" value="1"/>
</dbReference>
<dbReference type="CDD" id="cd17574">
    <property type="entry name" value="REC_OmpR"/>
    <property type="match status" value="1"/>
</dbReference>
<dbReference type="Pfam" id="PF00990">
    <property type="entry name" value="GGDEF"/>
    <property type="match status" value="1"/>
</dbReference>
<dbReference type="SUPFAM" id="SSF52172">
    <property type="entry name" value="CheY-like"/>
    <property type="match status" value="1"/>
</dbReference>
<dbReference type="PROSITE" id="PS50887">
    <property type="entry name" value="GGDEF"/>
    <property type="match status" value="1"/>
</dbReference>
<dbReference type="InterPro" id="IPR043128">
    <property type="entry name" value="Rev_trsase/Diguanyl_cyclase"/>
</dbReference>
<comment type="caution">
    <text evidence="6">The sequence shown here is derived from an EMBL/GenBank/DDBJ whole genome shotgun (WGS) entry which is preliminary data.</text>
</comment>
<evidence type="ECO:0000313" key="6">
    <source>
        <dbReference type="EMBL" id="RUL87387.1"/>
    </source>
</evidence>
<dbReference type="PANTHER" id="PTHR45138">
    <property type="entry name" value="REGULATORY COMPONENTS OF SENSORY TRANSDUCTION SYSTEM"/>
    <property type="match status" value="1"/>
</dbReference>
<protein>
    <recommendedName>
        <fullName evidence="1">diguanylate cyclase</fullName>
        <ecNumber evidence="1">2.7.7.65</ecNumber>
    </recommendedName>
</protein>
<evidence type="ECO:0000259" key="4">
    <source>
        <dbReference type="PROSITE" id="PS50110"/>
    </source>
</evidence>
<dbReference type="InterPro" id="IPR001789">
    <property type="entry name" value="Sig_transdc_resp-reg_receiver"/>
</dbReference>
<reference evidence="6 7" key="2">
    <citation type="submission" date="2019-01" db="EMBL/GenBank/DDBJ databases">
        <title>Tautonia sociabilis, a novel thermotolerant planctomycete of Isosphaeraceae family, isolated from a 4000 m deep subterranean habitat.</title>
        <authorList>
            <person name="Kovaleva O.L."/>
            <person name="Elcheninov A.G."/>
            <person name="Van Heerden E."/>
            <person name="Toshchakov S.V."/>
            <person name="Novikov A."/>
            <person name="Bonch-Osmolovskaya E.A."/>
            <person name="Kublanov I.V."/>
        </authorList>
    </citation>
    <scope>NUCLEOTIDE SEQUENCE [LARGE SCALE GENOMIC DNA]</scope>
    <source>
        <strain evidence="6 7">GM2012</strain>
    </source>
</reference>
<dbReference type="FunFam" id="3.30.70.270:FF:000001">
    <property type="entry name" value="Diguanylate cyclase domain protein"/>
    <property type="match status" value="1"/>
</dbReference>
<dbReference type="Gene3D" id="3.30.70.270">
    <property type="match status" value="1"/>
</dbReference>
<dbReference type="GO" id="GO:1902201">
    <property type="term" value="P:negative regulation of bacterial-type flagellum-dependent cell motility"/>
    <property type="evidence" value="ECO:0007669"/>
    <property type="project" value="TreeGrafter"/>
</dbReference>
<comment type="catalytic activity">
    <reaction evidence="2">
        <text>2 GTP = 3',3'-c-di-GMP + 2 diphosphate</text>
        <dbReference type="Rhea" id="RHEA:24898"/>
        <dbReference type="ChEBI" id="CHEBI:33019"/>
        <dbReference type="ChEBI" id="CHEBI:37565"/>
        <dbReference type="ChEBI" id="CHEBI:58805"/>
        <dbReference type="EC" id="2.7.7.65"/>
    </reaction>
</comment>
<proteinExistence type="predicted"/>
<accession>A0A432MJK6</accession>
<reference evidence="6 7" key="1">
    <citation type="submission" date="2018-12" db="EMBL/GenBank/DDBJ databases">
        <authorList>
            <person name="Toschakov S.V."/>
        </authorList>
    </citation>
    <scope>NUCLEOTIDE SEQUENCE [LARGE SCALE GENOMIC DNA]</scope>
    <source>
        <strain evidence="6 7">GM2012</strain>
    </source>
</reference>
<dbReference type="SMART" id="SM00267">
    <property type="entry name" value="GGDEF"/>
    <property type="match status" value="1"/>
</dbReference>
<dbReference type="InterPro" id="IPR029787">
    <property type="entry name" value="Nucleotide_cyclase"/>
</dbReference>
<evidence type="ECO:0000259" key="5">
    <source>
        <dbReference type="PROSITE" id="PS50887"/>
    </source>
</evidence>